<dbReference type="AlphaFoldDB" id="A0A1W6ZWR1"/>
<dbReference type="OrthoDB" id="3776825at2"/>
<dbReference type="STRING" id="1235591.CAK95_22505"/>
<organism evidence="1 2">
    <name type="scientific">Pseudorhodoplanes sinuspersici</name>
    <dbReference type="NCBI Taxonomy" id="1235591"/>
    <lineage>
        <taxon>Bacteria</taxon>
        <taxon>Pseudomonadati</taxon>
        <taxon>Pseudomonadota</taxon>
        <taxon>Alphaproteobacteria</taxon>
        <taxon>Hyphomicrobiales</taxon>
        <taxon>Pseudorhodoplanes</taxon>
    </lineage>
</organism>
<accession>A0A1W6ZWR1</accession>
<dbReference type="EMBL" id="CP021112">
    <property type="protein sequence ID" value="ARQ01571.1"/>
    <property type="molecule type" value="Genomic_DNA"/>
</dbReference>
<dbReference type="Gene3D" id="2.60.120.650">
    <property type="entry name" value="Cupin"/>
    <property type="match status" value="1"/>
</dbReference>
<proteinExistence type="predicted"/>
<dbReference type="Proteomes" id="UP000194137">
    <property type="component" value="Chromosome"/>
</dbReference>
<keyword evidence="2" id="KW-1185">Reference proteome</keyword>
<dbReference type="SMART" id="SM00558">
    <property type="entry name" value="JmjC"/>
    <property type="match status" value="1"/>
</dbReference>
<dbReference type="InterPro" id="IPR041667">
    <property type="entry name" value="Cupin_8"/>
</dbReference>
<dbReference type="KEGG" id="psin:CAK95_22505"/>
<reference evidence="1 2" key="1">
    <citation type="submission" date="2017-05" db="EMBL/GenBank/DDBJ databases">
        <title>Full genome sequence of Pseudorhodoplanes sinuspersici.</title>
        <authorList>
            <person name="Dastgheib S.M.M."/>
            <person name="Shavandi M."/>
            <person name="Tirandaz H."/>
        </authorList>
    </citation>
    <scope>NUCLEOTIDE SEQUENCE [LARGE SCALE GENOMIC DNA]</scope>
    <source>
        <strain evidence="1 2">RIPI110</strain>
    </source>
</reference>
<gene>
    <name evidence="1" type="ORF">CAK95_22505</name>
</gene>
<evidence type="ECO:0000313" key="2">
    <source>
        <dbReference type="Proteomes" id="UP000194137"/>
    </source>
</evidence>
<dbReference type="PANTHER" id="PTHR12461">
    <property type="entry name" value="HYPOXIA-INDUCIBLE FACTOR 1 ALPHA INHIBITOR-RELATED"/>
    <property type="match status" value="1"/>
</dbReference>
<dbReference type="PANTHER" id="PTHR12461:SF105">
    <property type="entry name" value="HYPOXIA-INDUCIBLE FACTOR 1-ALPHA INHIBITOR"/>
    <property type="match status" value="1"/>
</dbReference>
<dbReference type="RefSeq" id="WP_086089962.1">
    <property type="nucleotide sequence ID" value="NZ_CP021112.1"/>
</dbReference>
<name>A0A1W6ZWR1_9HYPH</name>
<evidence type="ECO:0000313" key="1">
    <source>
        <dbReference type="EMBL" id="ARQ01571.1"/>
    </source>
</evidence>
<dbReference type="InterPro" id="IPR003347">
    <property type="entry name" value="JmjC_dom"/>
</dbReference>
<dbReference type="PROSITE" id="PS51184">
    <property type="entry name" value="JMJC"/>
    <property type="match status" value="1"/>
</dbReference>
<sequence length="318" mass="36009">MKYFEPTDTTALTEAFPNLPFSLHHRFTGNPLLTLPKLAELVRELPRDRIEYNSGKASISQNPDTTPTVDLDPEDIVRKIETAGAWMVLKHVEQHPAYGKLIEDALLEVAHTRGYDSLKDAGFEDIRGFIFVSSAESTTPFHADSDENFFFQIHGDKFFHVYDNRDRSIASEEALEEVVVKHRNIPYEARFDAKCTTYNLKPGDGVFVPYQWPHWVRTAGSYSISLSLTWKSEDVRRRNDISTMNSMLRSIGIPQNPPGVNPALDTAKLAVFRTAAGAVEPLRRSEGMRRVIRRLAFGRNANYYYRDGAKKAPDAKAS</sequence>
<dbReference type="SUPFAM" id="SSF51197">
    <property type="entry name" value="Clavaminate synthase-like"/>
    <property type="match status" value="1"/>
</dbReference>
<dbReference type="Pfam" id="PF13621">
    <property type="entry name" value="Cupin_8"/>
    <property type="match status" value="1"/>
</dbReference>
<protein>
    <submittedName>
        <fullName evidence="1">Transcriptional regulator</fullName>
    </submittedName>
</protein>